<evidence type="ECO:0000313" key="11">
    <source>
        <dbReference type="EMBL" id="GII58401.1"/>
    </source>
</evidence>
<dbReference type="PANTHER" id="PTHR24421">
    <property type="entry name" value="NITRATE/NITRITE SENSOR PROTEIN NARX-RELATED"/>
    <property type="match status" value="1"/>
</dbReference>
<evidence type="ECO:0000256" key="3">
    <source>
        <dbReference type="ARBA" id="ARBA00022553"/>
    </source>
</evidence>
<dbReference type="SUPFAM" id="SSF55874">
    <property type="entry name" value="ATPase domain of HSP90 chaperone/DNA topoisomerase II/histidine kinase"/>
    <property type="match status" value="1"/>
</dbReference>
<dbReference type="Gene3D" id="3.30.450.40">
    <property type="match status" value="1"/>
</dbReference>
<dbReference type="Pfam" id="PF02518">
    <property type="entry name" value="HATPase_c"/>
    <property type="match status" value="1"/>
</dbReference>
<dbReference type="InterPro" id="IPR003018">
    <property type="entry name" value="GAF"/>
</dbReference>
<evidence type="ECO:0000256" key="4">
    <source>
        <dbReference type="ARBA" id="ARBA00022679"/>
    </source>
</evidence>
<dbReference type="Pfam" id="PF01590">
    <property type="entry name" value="GAF"/>
    <property type="match status" value="1"/>
</dbReference>
<name>A0A8J3Y094_9ACTN</name>
<dbReference type="Proteomes" id="UP000605992">
    <property type="component" value="Unassembled WGS sequence"/>
</dbReference>
<comment type="caution">
    <text evidence="11">The sequence shown here is derived from an EMBL/GenBank/DDBJ whole genome shotgun (WGS) entry which is preliminary data.</text>
</comment>
<dbReference type="InterPro" id="IPR029016">
    <property type="entry name" value="GAF-like_dom_sf"/>
</dbReference>
<dbReference type="GO" id="GO:0046983">
    <property type="term" value="F:protein dimerization activity"/>
    <property type="evidence" value="ECO:0007669"/>
    <property type="project" value="InterPro"/>
</dbReference>
<dbReference type="AlphaFoldDB" id="A0A8J3Y094"/>
<keyword evidence="5" id="KW-0547">Nucleotide-binding</keyword>
<keyword evidence="9" id="KW-1133">Transmembrane helix</keyword>
<evidence type="ECO:0000256" key="8">
    <source>
        <dbReference type="ARBA" id="ARBA00023012"/>
    </source>
</evidence>
<keyword evidence="8" id="KW-0902">Two-component regulatory system</keyword>
<keyword evidence="9" id="KW-0472">Membrane</keyword>
<dbReference type="InterPro" id="IPR050482">
    <property type="entry name" value="Sensor_HK_TwoCompSys"/>
</dbReference>
<keyword evidence="7" id="KW-0067">ATP-binding</keyword>
<dbReference type="Pfam" id="PF07730">
    <property type="entry name" value="HisKA_3"/>
    <property type="match status" value="1"/>
</dbReference>
<dbReference type="EMBL" id="BOOR01000064">
    <property type="protein sequence ID" value="GII58401.1"/>
    <property type="molecule type" value="Genomic_DNA"/>
</dbReference>
<dbReference type="CDD" id="cd16917">
    <property type="entry name" value="HATPase_UhpB-NarQ-NarX-like"/>
    <property type="match status" value="1"/>
</dbReference>
<evidence type="ECO:0000256" key="7">
    <source>
        <dbReference type="ARBA" id="ARBA00022840"/>
    </source>
</evidence>
<dbReference type="GO" id="GO:0000155">
    <property type="term" value="F:phosphorelay sensor kinase activity"/>
    <property type="evidence" value="ECO:0007669"/>
    <property type="project" value="InterPro"/>
</dbReference>
<sequence>MVAAAGLLASAPPDVSHRYPLIYSLPVPTAKVTGLVYEPELLGLAAVIVLVLLAGSFMTIRKIRTQLRRVAEEQAALRRVATLVAHGVSPNELFHAVAGEMGRILKVDHTVITRFDAPDPPGTLVTMGSWSIRGPAFLVPDGTRWPADEPSIAAIVHRTGRPARMTDYSDGPGDIRAWGKRQGMNSAVGVPIVVEGRLWGAMIALSAAAEPPPGVEEHMLEFTELVATAIANAQFGQQLAVSRARVVAASDEARRRIERDLHDGAQQRLVSLALQLRSIETAMPPDMKDVRKQLSGAAEDLAGVVEDLHELSRGIHPAIVSKGGLIPALRTLARRSAVPVELSVRANGRLPERVEVTTYYIVSEALANVAKHAQASVAHVDLAIEDDRLCLSVSDDGIGGADPERGSGLIGLSDRIEALGGHMRILSPQGAGTSMLVIIPRMTSII</sequence>
<dbReference type="InterPro" id="IPR003594">
    <property type="entry name" value="HATPase_dom"/>
</dbReference>
<keyword evidence="6" id="KW-0418">Kinase</keyword>
<evidence type="ECO:0000259" key="10">
    <source>
        <dbReference type="SMART" id="SM00065"/>
    </source>
</evidence>
<dbReference type="SMART" id="SM00065">
    <property type="entry name" value="GAF"/>
    <property type="match status" value="1"/>
</dbReference>
<keyword evidence="4" id="KW-0808">Transferase</keyword>
<dbReference type="GO" id="GO:0016020">
    <property type="term" value="C:membrane"/>
    <property type="evidence" value="ECO:0007669"/>
    <property type="project" value="InterPro"/>
</dbReference>
<dbReference type="GO" id="GO:0005524">
    <property type="term" value="F:ATP binding"/>
    <property type="evidence" value="ECO:0007669"/>
    <property type="project" value="UniProtKB-KW"/>
</dbReference>
<proteinExistence type="predicted"/>
<dbReference type="InterPro" id="IPR036890">
    <property type="entry name" value="HATPase_C_sf"/>
</dbReference>
<dbReference type="PANTHER" id="PTHR24421:SF10">
    <property type="entry name" value="NITRATE_NITRITE SENSOR PROTEIN NARQ"/>
    <property type="match status" value="1"/>
</dbReference>
<gene>
    <name evidence="11" type="ORF">Pth03_67900</name>
</gene>
<evidence type="ECO:0000256" key="2">
    <source>
        <dbReference type="ARBA" id="ARBA00012438"/>
    </source>
</evidence>
<feature type="transmembrane region" description="Helical" evidence="9">
    <location>
        <begin position="42"/>
        <end position="60"/>
    </location>
</feature>
<keyword evidence="12" id="KW-1185">Reference proteome</keyword>
<dbReference type="InterPro" id="IPR011712">
    <property type="entry name" value="Sig_transdc_His_kin_sub3_dim/P"/>
</dbReference>
<reference evidence="11" key="1">
    <citation type="submission" date="2021-01" db="EMBL/GenBank/DDBJ databases">
        <title>Whole genome shotgun sequence of Planotetraspora thailandica NBRC 104271.</title>
        <authorList>
            <person name="Komaki H."/>
            <person name="Tamura T."/>
        </authorList>
    </citation>
    <scope>NUCLEOTIDE SEQUENCE</scope>
    <source>
        <strain evidence="11">NBRC 104271</strain>
    </source>
</reference>
<accession>A0A8J3Y094</accession>
<evidence type="ECO:0000256" key="6">
    <source>
        <dbReference type="ARBA" id="ARBA00022777"/>
    </source>
</evidence>
<keyword evidence="9" id="KW-0812">Transmembrane</keyword>
<evidence type="ECO:0000256" key="9">
    <source>
        <dbReference type="SAM" id="Phobius"/>
    </source>
</evidence>
<evidence type="ECO:0000256" key="5">
    <source>
        <dbReference type="ARBA" id="ARBA00022741"/>
    </source>
</evidence>
<dbReference type="Gene3D" id="1.20.5.1930">
    <property type="match status" value="1"/>
</dbReference>
<keyword evidence="3" id="KW-0597">Phosphoprotein</keyword>
<evidence type="ECO:0000256" key="1">
    <source>
        <dbReference type="ARBA" id="ARBA00000085"/>
    </source>
</evidence>
<protein>
    <recommendedName>
        <fullName evidence="2">histidine kinase</fullName>
        <ecNumber evidence="2">2.7.13.3</ecNumber>
    </recommendedName>
</protein>
<feature type="domain" description="GAF" evidence="10">
    <location>
        <begin position="89"/>
        <end position="240"/>
    </location>
</feature>
<organism evidence="11 12">
    <name type="scientific">Planotetraspora thailandica</name>
    <dbReference type="NCBI Taxonomy" id="487172"/>
    <lineage>
        <taxon>Bacteria</taxon>
        <taxon>Bacillati</taxon>
        <taxon>Actinomycetota</taxon>
        <taxon>Actinomycetes</taxon>
        <taxon>Streptosporangiales</taxon>
        <taxon>Streptosporangiaceae</taxon>
        <taxon>Planotetraspora</taxon>
    </lineage>
</organism>
<dbReference type="EC" id="2.7.13.3" evidence="2"/>
<dbReference type="Gene3D" id="3.30.565.10">
    <property type="entry name" value="Histidine kinase-like ATPase, C-terminal domain"/>
    <property type="match status" value="1"/>
</dbReference>
<comment type="catalytic activity">
    <reaction evidence="1">
        <text>ATP + protein L-histidine = ADP + protein N-phospho-L-histidine.</text>
        <dbReference type="EC" id="2.7.13.3"/>
    </reaction>
</comment>
<evidence type="ECO:0000313" key="12">
    <source>
        <dbReference type="Proteomes" id="UP000605992"/>
    </source>
</evidence>
<dbReference type="SUPFAM" id="SSF55781">
    <property type="entry name" value="GAF domain-like"/>
    <property type="match status" value="1"/>
</dbReference>